<accession>A0A0D2J6S3</accession>
<evidence type="ECO:0000259" key="1">
    <source>
        <dbReference type="Pfam" id="PF14238"/>
    </source>
</evidence>
<evidence type="ECO:0000313" key="3">
    <source>
        <dbReference type="Proteomes" id="UP000032233"/>
    </source>
</evidence>
<protein>
    <recommendedName>
        <fullName evidence="1">DUF4340 domain-containing protein</fullName>
    </recommendedName>
</protein>
<name>A0A0D2J6S3_9BACT</name>
<dbReference type="EMBL" id="AZAC01000014">
    <property type="protein sequence ID" value="KIX13874.1"/>
    <property type="molecule type" value="Genomic_DNA"/>
</dbReference>
<dbReference type="STRING" id="1429043.X474_11600"/>
<dbReference type="OrthoDB" id="5446509at2"/>
<dbReference type="InParanoid" id="A0A0D2J6S3"/>
<dbReference type="AlphaFoldDB" id="A0A0D2J6S3"/>
<dbReference type="RefSeq" id="WP_044348705.1">
    <property type="nucleotide sequence ID" value="NZ_AZAC01000014.1"/>
</dbReference>
<feature type="domain" description="DUF4340" evidence="1">
    <location>
        <begin position="75"/>
        <end position="243"/>
    </location>
</feature>
<keyword evidence="3" id="KW-1185">Reference proteome</keyword>
<dbReference type="Proteomes" id="UP000032233">
    <property type="component" value="Unassembled WGS sequence"/>
</dbReference>
<evidence type="ECO:0000313" key="2">
    <source>
        <dbReference type="EMBL" id="KIX13874.1"/>
    </source>
</evidence>
<dbReference type="InterPro" id="IPR025641">
    <property type="entry name" value="DUF4340"/>
</dbReference>
<dbReference type="Pfam" id="PF14238">
    <property type="entry name" value="DUF4340"/>
    <property type="match status" value="1"/>
</dbReference>
<comment type="caution">
    <text evidence="2">The sequence shown here is derived from an EMBL/GenBank/DDBJ whole genome shotgun (WGS) entry which is preliminary data.</text>
</comment>
<organism evidence="2 3">
    <name type="scientific">Dethiosulfatarculus sandiegensis</name>
    <dbReference type="NCBI Taxonomy" id="1429043"/>
    <lineage>
        <taxon>Bacteria</taxon>
        <taxon>Pseudomonadati</taxon>
        <taxon>Thermodesulfobacteriota</taxon>
        <taxon>Desulfarculia</taxon>
        <taxon>Desulfarculales</taxon>
        <taxon>Desulfarculaceae</taxon>
        <taxon>Dethiosulfatarculus</taxon>
    </lineage>
</organism>
<sequence>MRLKAVVFMIAALILTAGGYYLSETINEEQKSAQDRADQVLLVDGVQEVVFLKLSGKAFNRPIELAREAVSHPFRVTKPIKSPADQGNVTQMVNALAMARIKKRVKDPSNLKDFGLDPPWVRLQIKSKWQKEQDLLLGDLSPTGESLYVKAAGKNEIWLLSRAVRVALNQNLFSLRDKKVLDFVVLDVKEAFWQERNTNDLILHRKKTGTSYNWETGAKVKAPRDDVLDLLFRIHGLRALAFFDSGINLTAVGLIKPWAKMTLTVADAEKKGIIGILLGGTDPSGKQVYIRRLNGGPVMAVDKEKIKGLWALKKKIKKAVRDNLPAKGRSEDN</sequence>
<gene>
    <name evidence="2" type="ORF">X474_11600</name>
</gene>
<reference evidence="2 3" key="1">
    <citation type="submission" date="2013-11" db="EMBL/GenBank/DDBJ databases">
        <title>Metagenomic analysis of a methanogenic consortium involved in long chain n-alkane degradation.</title>
        <authorList>
            <person name="Davidova I.A."/>
            <person name="Callaghan A.V."/>
            <person name="Wawrik B."/>
            <person name="Pruitt S."/>
            <person name="Marks C."/>
            <person name="Duncan K.E."/>
            <person name="Suflita J.M."/>
        </authorList>
    </citation>
    <scope>NUCLEOTIDE SEQUENCE [LARGE SCALE GENOMIC DNA]</scope>
    <source>
        <strain evidence="2 3">SPR</strain>
    </source>
</reference>
<proteinExistence type="predicted"/>